<reference evidence="1" key="1">
    <citation type="submission" date="2013-07" db="EMBL/GenBank/DDBJ databases">
        <title>The genome of an arbuscular mycorrhizal fungus provides insights into the evolution of the oldest plant symbiosis.</title>
        <authorList>
            <consortium name="DOE Joint Genome Institute"/>
            <person name="Tisserant E."/>
            <person name="Malbreil M."/>
            <person name="Kuo A."/>
            <person name="Kohler A."/>
            <person name="Symeonidi A."/>
            <person name="Balestrini R."/>
            <person name="Charron P."/>
            <person name="Duensing N."/>
            <person name="Frei-dit-Frey N."/>
            <person name="Gianinazzi-Pearson V."/>
            <person name="Gilbert B."/>
            <person name="Handa Y."/>
            <person name="Hijri M."/>
            <person name="Kaul R."/>
            <person name="Kawaguchi M."/>
            <person name="Krajinski F."/>
            <person name="Lammers P."/>
            <person name="Lapierre D."/>
            <person name="Masclaux F.G."/>
            <person name="Murat C."/>
            <person name="Morin E."/>
            <person name="Ndikumana S."/>
            <person name="Pagni M."/>
            <person name="Petitpierre D."/>
            <person name="Requena N."/>
            <person name="Rosikiewicz P."/>
            <person name="Riley R."/>
            <person name="Saito K."/>
            <person name="San Clemente H."/>
            <person name="Shapiro H."/>
            <person name="van Tuinen D."/>
            <person name="Becard G."/>
            <person name="Bonfante P."/>
            <person name="Paszkowski U."/>
            <person name="Shachar-Hill Y."/>
            <person name="Young J.P."/>
            <person name="Sanders I.R."/>
            <person name="Henrissat B."/>
            <person name="Rensing S.A."/>
            <person name="Grigoriev I.V."/>
            <person name="Corradi N."/>
            <person name="Roux C."/>
            <person name="Martin F."/>
        </authorList>
    </citation>
    <scope>NUCLEOTIDE SEQUENCE</scope>
    <source>
        <strain evidence="1">DAOM 197198</strain>
    </source>
</reference>
<accession>U9URK6</accession>
<organism evidence="1">
    <name type="scientific">Rhizophagus irregularis (strain DAOM 181602 / DAOM 197198 / MUCL 43194)</name>
    <name type="common">Arbuscular mycorrhizal fungus</name>
    <name type="synonym">Glomus intraradices</name>
    <dbReference type="NCBI Taxonomy" id="747089"/>
    <lineage>
        <taxon>Eukaryota</taxon>
        <taxon>Fungi</taxon>
        <taxon>Fungi incertae sedis</taxon>
        <taxon>Mucoromycota</taxon>
        <taxon>Glomeromycotina</taxon>
        <taxon>Glomeromycetes</taxon>
        <taxon>Glomerales</taxon>
        <taxon>Glomeraceae</taxon>
        <taxon>Rhizophagus</taxon>
    </lineage>
</organism>
<dbReference type="HOGENOM" id="CLU_1482741_0_0_1"/>
<proteinExistence type="predicted"/>
<evidence type="ECO:0000313" key="1">
    <source>
        <dbReference type="EMBL" id="ESA18221.1"/>
    </source>
</evidence>
<gene>
    <name evidence="1" type="ORF">GLOINDRAFT_84124</name>
</gene>
<dbReference type="AlphaFoldDB" id="U9URK6"/>
<protein>
    <submittedName>
        <fullName evidence="1">Uncharacterized protein</fullName>
    </submittedName>
</protein>
<dbReference type="EMBL" id="KI279417">
    <property type="protein sequence ID" value="ESA18221.1"/>
    <property type="molecule type" value="Genomic_DNA"/>
</dbReference>
<sequence length="182" mass="21454">MISIPNFVRLHAYGENKVPPAQINSFEFLFQIMESAFVAITYKVLRKLNKKHRSIGDFLNLVFNPFSRLQMRHARLGFALKDEIKKFRNIDSNSLNLWKVEISVGDNRPDILKNAEIDIVVREFLNPMHNITRHFPKIILLQKKFFQFHRCQEPKCILLIVLDSNEGVNFRRLETQALGRYI</sequence>
<name>U9URK6_RHIID</name>